<name>A0ABU0W9Q5_9GAMM</name>
<dbReference type="NCBIfam" id="TIGR01344">
    <property type="entry name" value="malate_syn_A"/>
    <property type="match status" value="1"/>
</dbReference>
<dbReference type="EMBL" id="JAVDDT010000010">
    <property type="protein sequence ID" value="MDQ2070758.1"/>
    <property type="molecule type" value="Genomic_DNA"/>
</dbReference>
<dbReference type="Pfam" id="PF20656">
    <property type="entry name" value="MS_N"/>
    <property type="match status" value="1"/>
</dbReference>
<dbReference type="InterPro" id="IPR011076">
    <property type="entry name" value="Malate_synth_sf"/>
</dbReference>
<dbReference type="RefSeq" id="WP_306729254.1">
    <property type="nucleotide sequence ID" value="NZ_JAVDDT010000010.1"/>
</dbReference>
<evidence type="ECO:0000256" key="5">
    <source>
        <dbReference type="ARBA" id="ARBA00022679"/>
    </source>
</evidence>
<dbReference type="Proteomes" id="UP001239019">
    <property type="component" value="Unassembled WGS sequence"/>
</dbReference>
<evidence type="ECO:0000259" key="7">
    <source>
        <dbReference type="Pfam" id="PF01274"/>
    </source>
</evidence>
<evidence type="ECO:0000313" key="10">
    <source>
        <dbReference type="EMBL" id="MDQ2070758.1"/>
    </source>
</evidence>
<dbReference type="Gene3D" id="3.20.20.360">
    <property type="entry name" value="Malate synthase, domain 3"/>
    <property type="match status" value="1"/>
</dbReference>
<comment type="caution">
    <text evidence="10">The sequence shown here is derived from an EMBL/GenBank/DDBJ whole genome shotgun (WGS) entry which is preliminary data.</text>
</comment>
<keyword evidence="10" id="KW-0012">Acyltransferase</keyword>
<dbReference type="InterPro" id="IPR048356">
    <property type="entry name" value="MS_N"/>
</dbReference>
<comment type="catalytic activity">
    <reaction evidence="6">
        <text>glyoxylate + acetyl-CoA + H2O = (S)-malate + CoA + H(+)</text>
        <dbReference type="Rhea" id="RHEA:18181"/>
        <dbReference type="ChEBI" id="CHEBI:15377"/>
        <dbReference type="ChEBI" id="CHEBI:15378"/>
        <dbReference type="ChEBI" id="CHEBI:15589"/>
        <dbReference type="ChEBI" id="CHEBI:36655"/>
        <dbReference type="ChEBI" id="CHEBI:57287"/>
        <dbReference type="ChEBI" id="CHEBI:57288"/>
        <dbReference type="EC" id="2.3.3.9"/>
    </reaction>
</comment>
<feature type="domain" description="Malate synthase TIM barrel" evidence="7">
    <location>
        <begin position="164"/>
        <end position="406"/>
    </location>
</feature>
<evidence type="ECO:0000256" key="3">
    <source>
        <dbReference type="ARBA" id="ARBA00022435"/>
    </source>
</evidence>
<dbReference type="Pfam" id="PF01274">
    <property type="entry name" value="MS_TIM-barrel"/>
    <property type="match status" value="1"/>
</dbReference>
<dbReference type="InterPro" id="IPR044856">
    <property type="entry name" value="Malate_synth_C_sf"/>
</dbReference>
<feature type="domain" description="Malate synthase N-terminal" evidence="8">
    <location>
        <begin position="22"/>
        <end position="72"/>
    </location>
</feature>
<organism evidence="10 11">
    <name type="scientific">Natronospira bacteriovora</name>
    <dbReference type="NCBI Taxonomy" id="3069753"/>
    <lineage>
        <taxon>Bacteria</taxon>
        <taxon>Pseudomonadati</taxon>
        <taxon>Pseudomonadota</taxon>
        <taxon>Gammaproteobacteria</taxon>
        <taxon>Natronospirales</taxon>
        <taxon>Natronospiraceae</taxon>
        <taxon>Natronospira</taxon>
    </lineage>
</organism>
<evidence type="ECO:0000256" key="6">
    <source>
        <dbReference type="ARBA" id="ARBA00047918"/>
    </source>
</evidence>
<proteinExistence type="inferred from homology"/>
<keyword evidence="11" id="KW-1185">Reference proteome</keyword>
<dbReference type="InterPro" id="IPR048355">
    <property type="entry name" value="MS_C"/>
</dbReference>
<evidence type="ECO:0000256" key="1">
    <source>
        <dbReference type="ARBA" id="ARBA00006394"/>
    </source>
</evidence>
<dbReference type="CDD" id="cd00727">
    <property type="entry name" value="malate_synt_A"/>
    <property type="match status" value="1"/>
</dbReference>
<evidence type="ECO:0000259" key="8">
    <source>
        <dbReference type="Pfam" id="PF20656"/>
    </source>
</evidence>
<dbReference type="PANTHER" id="PTHR42902">
    <property type="entry name" value="MALATE SYNTHASE"/>
    <property type="match status" value="1"/>
</dbReference>
<gene>
    <name evidence="10" type="primary">aceB</name>
    <name evidence="10" type="ORF">RBH19_12845</name>
</gene>
<dbReference type="Gene3D" id="1.20.1220.12">
    <property type="entry name" value="Malate synthase, domain III"/>
    <property type="match status" value="1"/>
</dbReference>
<keyword evidence="5 10" id="KW-0808">Transferase</keyword>
<dbReference type="PANTHER" id="PTHR42902:SF1">
    <property type="entry name" value="MALATE SYNTHASE 1-RELATED"/>
    <property type="match status" value="1"/>
</dbReference>
<dbReference type="SUPFAM" id="SSF51645">
    <property type="entry name" value="Malate synthase G"/>
    <property type="match status" value="1"/>
</dbReference>
<dbReference type="InterPro" id="IPR046363">
    <property type="entry name" value="MS_N_TIM-barrel_dom"/>
</dbReference>
<comment type="similarity">
    <text evidence="1">Belongs to the malate synthase family.</text>
</comment>
<feature type="domain" description="Malate synthase C-terminal" evidence="9">
    <location>
        <begin position="413"/>
        <end position="532"/>
    </location>
</feature>
<evidence type="ECO:0000256" key="2">
    <source>
        <dbReference type="ARBA" id="ARBA00012636"/>
    </source>
</evidence>
<keyword evidence="3" id="KW-0329">Glyoxylate bypass</keyword>
<dbReference type="EC" id="2.3.3.9" evidence="2"/>
<dbReference type="InterPro" id="IPR006252">
    <property type="entry name" value="Malate_synthA"/>
</dbReference>
<dbReference type="InterPro" id="IPR001465">
    <property type="entry name" value="Malate_synthase_TIM"/>
</dbReference>
<evidence type="ECO:0000259" key="9">
    <source>
        <dbReference type="Pfam" id="PF20659"/>
    </source>
</evidence>
<sequence>MSEAAATSEARLKLMRSAPRGCEHILSEESLAFLEALVDRFGPRIESLLARRQERQRRFDRGERPDFLPDTRSIREGDWRVAPIPPALRDRRVEITGPVDRKMIINGLNSGARVFMADFEDASTPTWENLIQGQRNILDATRGQIDFSDDSGKTYRLKDDPALLIVRVRGLHLPEAHITLDGRAIPGALLDFALHFFHNAHALHEQGRGPYYYLPKLEHHDEARMWADVFRFAEERFGFANGTIKATVLIETLPAVFQMHEILHAMRHHIVALNCGRWDYIFSYAKVFHADPQRVLPDRHSIGMTQPFLRSYSRLLIDTCHRRGALAMGGMAAQIPVRGDPDRHAAALDKVRADKEREAADGHDGTWVAHPGLIETAMAIFDRALDGPNQLDRLLPDLQVDQARLLEHPEGRITEEGLRDNIAVGVQYIAAWLAGRGCVPINHLMEDAATAEIARAQLWQWIHHGATTTDGERITADFVRTVLDEIGPDLRREAERSGLPAGCLEEATALFTELCLDEDFADFLTLKAYERVIARG</sequence>
<evidence type="ECO:0000256" key="4">
    <source>
        <dbReference type="ARBA" id="ARBA00022532"/>
    </source>
</evidence>
<accession>A0ABU0W9Q5</accession>
<dbReference type="GO" id="GO:0004474">
    <property type="term" value="F:malate synthase activity"/>
    <property type="evidence" value="ECO:0007669"/>
    <property type="project" value="UniProtKB-EC"/>
</dbReference>
<protein>
    <recommendedName>
        <fullName evidence="2">malate synthase</fullName>
        <ecNumber evidence="2">2.3.3.9</ecNumber>
    </recommendedName>
</protein>
<evidence type="ECO:0000313" key="11">
    <source>
        <dbReference type="Proteomes" id="UP001239019"/>
    </source>
</evidence>
<dbReference type="Pfam" id="PF20659">
    <property type="entry name" value="MS_C"/>
    <property type="match status" value="1"/>
</dbReference>
<keyword evidence="4" id="KW-0816">Tricarboxylic acid cycle</keyword>
<reference evidence="10 11" key="1">
    <citation type="submission" date="2023-08" db="EMBL/GenBank/DDBJ databases">
        <title>Whole-genome sequencing of halo(alkali)philic microorganisms from hypersaline lakes.</title>
        <authorList>
            <person name="Sorokin D.Y."/>
            <person name="Abbas B."/>
            <person name="Merkel A.Y."/>
        </authorList>
    </citation>
    <scope>NUCLEOTIDE SEQUENCE [LARGE SCALE GENOMIC DNA]</scope>
    <source>
        <strain evidence="10 11">AB-CW4</strain>
    </source>
</reference>
<dbReference type="PIRSF" id="PIRSF001363">
    <property type="entry name" value="Malate_synth"/>
    <property type="match status" value="1"/>
</dbReference>